<evidence type="ECO:0000313" key="2">
    <source>
        <dbReference type="Proteomes" id="UP000184611"/>
    </source>
</evidence>
<reference evidence="2" key="1">
    <citation type="submission" date="2016-12" db="EMBL/GenBank/DDBJ databases">
        <authorList>
            <person name="Varghese N."/>
            <person name="Submissions S."/>
        </authorList>
    </citation>
    <scope>NUCLEOTIDE SEQUENCE [LARGE SCALE GENOMIC DNA]</scope>
    <source>
        <strain evidence="2">DSM 18830</strain>
    </source>
</reference>
<dbReference type="AlphaFoldDB" id="A0A1M7ZTH7"/>
<proteinExistence type="predicted"/>
<evidence type="ECO:0008006" key="3">
    <source>
        <dbReference type="Google" id="ProtNLM"/>
    </source>
</evidence>
<dbReference type="PANTHER" id="PTHR41339:SF1">
    <property type="entry name" value="SECRETED PROTEIN"/>
    <property type="match status" value="1"/>
</dbReference>
<dbReference type="STRING" id="416016.SAMN05443547_0518"/>
<sequence>MFVLLNNTNLKKMKKILLTALASSVLLLNSCSTDDDSNSSNGPSTENLSGNLTTNLRLENNGTEYVLNGTLLVKDGATLTIDAGVTIKALAGGTDVYILVEKGGRIIADGTASNPIRFTSNASNPAPGDWGGLIINGKAPVSRQASSTSNAATEVNNNIFFGGDVSNDNSGILDYVILEYTGARIDDETEHNGLTLNGVGSGTTISNIFIKNGDDDAIEFFGGTVNTSNILVVNPKDDMFDFSQGYTGTCSNLYGIREAGYTAVTSDPRGIEADGNLDGNSPTDINQSNFTINGISIIHKGGMELTDAIKVRRGATATITGAYIEVGTASVFADFIDLNDSRGNATAATNITAIGNSANGLDINDNVNGPGATLTVSNGTTGGVATSLFSWTGYAF</sequence>
<dbReference type="Proteomes" id="UP000184611">
    <property type="component" value="Unassembled WGS sequence"/>
</dbReference>
<name>A0A1M7ZTH7_9FLAO</name>
<organism evidence="1 2">
    <name type="scientific">Flavobacterium cucumis</name>
    <dbReference type="NCBI Taxonomy" id="416016"/>
    <lineage>
        <taxon>Bacteria</taxon>
        <taxon>Pseudomonadati</taxon>
        <taxon>Bacteroidota</taxon>
        <taxon>Flavobacteriia</taxon>
        <taxon>Flavobacteriales</taxon>
        <taxon>Flavobacteriaceae</taxon>
        <taxon>Flavobacterium</taxon>
    </lineage>
</organism>
<protein>
    <recommendedName>
        <fullName evidence="3">Right handed beta helix region</fullName>
    </recommendedName>
</protein>
<keyword evidence="2" id="KW-1185">Reference proteome</keyword>
<accession>A0A1M7ZTH7</accession>
<evidence type="ECO:0000313" key="1">
    <source>
        <dbReference type="EMBL" id="SHO72191.1"/>
    </source>
</evidence>
<dbReference type="EMBL" id="FRYK01000001">
    <property type="protein sequence ID" value="SHO72191.1"/>
    <property type="molecule type" value="Genomic_DNA"/>
</dbReference>
<dbReference type="PANTHER" id="PTHR41339">
    <property type="entry name" value="LIPL48"/>
    <property type="match status" value="1"/>
</dbReference>
<gene>
    <name evidence="1" type="ORF">SAMN05443547_0518</name>
</gene>